<gene>
    <name evidence="3" type="ORF">NRB56_22410</name>
</gene>
<accession>A0A7K0DLL9</accession>
<evidence type="ECO:0000313" key="4">
    <source>
        <dbReference type="Proteomes" id="UP000431401"/>
    </source>
</evidence>
<dbReference type="SUPFAM" id="SSF56349">
    <property type="entry name" value="DNA breaking-rejoining enzymes"/>
    <property type="match status" value="1"/>
</dbReference>
<keyword evidence="1" id="KW-0233">DNA recombination</keyword>
<reference evidence="3 4" key="1">
    <citation type="submission" date="2019-10" db="EMBL/GenBank/DDBJ databases">
        <title>Nocardia macrotermitis sp. nov. and Nocardia aurantia sp. nov., isolated from the gut of fungus growing-termite Macrotermes natalensis.</title>
        <authorList>
            <person name="Benndorf R."/>
            <person name="Schwitalla J."/>
            <person name="Martin K."/>
            <person name="De Beer W."/>
            <person name="Kaster A.-K."/>
            <person name="Vollmers J."/>
            <person name="Poulsen M."/>
            <person name="Beemelmanns C."/>
        </authorList>
    </citation>
    <scope>NUCLEOTIDE SEQUENCE [LARGE SCALE GENOMIC DNA]</scope>
    <source>
        <strain evidence="3 4">RB56</strain>
    </source>
</reference>
<dbReference type="GO" id="GO:0003677">
    <property type="term" value="F:DNA binding"/>
    <property type="evidence" value="ECO:0007669"/>
    <property type="project" value="InterPro"/>
</dbReference>
<keyword evidence="4" id="KW-1185">Reference proteome</keyword>
<dbReference type="GO" id="GO:0006310">
    <property type="term" value="P:DNA recombination"/>
    <property type="evidence" value="ECO:0007669"/>
    <property type="project" value="UniProtKB-KW"/>
</dbReference>
<feature type="region of interest" description="Disordered" evidence="2">
    <location>
        <begin position="1"/>
        <end position="24"/>
    </location>
</feature>
<dbReference type="RefSeq" id="WP_153341019.1">
    <property type="nucleotide sequence ID" value="NZ_WEGI01000004.1"/>
</dbReference>
<dbReference type="Gene3D" id="1.10.443.10">
    <property type="entry name" value="Intergrase catalytic core"/>
    <property type="match status" value="1"/>
</dbReference>
<dbReference type="EMBL" id="WEGI01000004">
    <property type="protein sequence ID" value="MQY26670.1"/>
    <property type="molecule type" value="Genomic_DNA"/>
</dbReference>
<dbReference type="InterPro" id="IPR011010">
    <property type="entry name" value="DNA_brk_join_enz"/>
</dbReference>
<name>A0A7K0DLL9_9NOCA</name>
<evidence type="ECO:0000313" key="3">
    <source>
        <dbReference type="EMBL" id="MQY26670.1"/>
    </source>
</evidence>
<sequence length="96" mass="10787">MAAGIESEDNLLIPSPRRKSWNPNNFNETWRAVRGDNFKHITPTQIRHRVGTDVRHAVGIEQAAAQLGNSPVAAAKHYAARNREVDNRASFERRTA</sequence>
<dbReference type="OrthoDB" id="4326943at2"/>
<evidence type="ECO:0000256" key="1">
    <source>
        <dbReference type="ARBA" id="ARBA00023172"/>
    </source>
</evidence>
<proteinExistence type="predicted"/>
<dbReference type="GO" id="GO:0015074">
    <property type="term" value="P:DNA integration"/>
    <property type="evidence" value="ECO:0007669"/>
    <property type="project" value="InterPro"/>
</dbReference>
<dbReference type="AlphaFoldDB" id="A0A7K0DLL9"/>
<evidence type="ECO:0000256" key="2">
    <source>
        <dbReference type="SAM" id="MobiDB-lite"/>
    </source>
</evidence>
<protein>
    <recommendedName>
        <fullName evidence="5">Tyr recombinase domain-containing protein</fullName>
    </recommendedName>
</protein>
<dbReference type="Proteomes" id="UP000431401">
    <property type="component" value="Unassembled WGS sequence"/>
</dbReference>
<dbReference type="InterPro" id="IPR013762">
    <property type="entry name" value="Integrase-like_cat_sf"/>
</dbReference>
<evidence type="ECO:0008006" key="5">
    <source>
        <dbReference type="Google" id="ProtNLM"/>
    </source>
</evidence>
<organism evidence="3 4">
    <name type="scientific">Nocardia aurantia</name>
    <dbReference type="NCBI Taxonomy" id="2585199"/>
    <lineage>
        <taxon>Bacteria</taxon>
        <taxon>Bacillati</taxon>
        <taxon>Actinomycetota</taxon>
        <taxon>Actinomycetes</taxon>
        <taxon>Mycobacteriales</taxon>
        <taxon>Nocardiaceae</taxon>
        <taxon>Nocardia</taxon>
    </lineage>
</organism>
<comment type="caution">
    <text evidence="3">The sequence shown here is derived from an EMBL/GenBank/DDBJ whole genome shotgun (WGS) entry which is preliminary data.</text>
</comment>